<protein>
    <recommendedName>
        <fullName evidence="3">NB-ARC domain-containing protein</fullName>
    </recommendedName>
</protein>
<dbReference type="Pfam" id="PF00931">
    <property type="entry name" value="NB-ARC"/>
    <property type="match status" value="1"/>
</dbReference>
<sequence>MLGHMEKKQYKKAMEIADTIDWRRVKSTSMLNTVSEIYEFCGEFQKSRDILFVAFDRAPGSRKIIYRLGLLALKINDIEEASDCYEEFVKAAPKDPNQYILKYKILKAQNAPLTDQIAALEDFKKAEYVEKWAYELASLYHEAGMTAKCLEECDDLILWFSEGKYVYEAMELKMKYKPLTPIQQEKYDSRPGAPKLRKTVRKVQPEEPALRKGETQNYVKAEEADTVSSQTETEPDQPEEEAGSAESMESASADIEEKEAAVQEPADEEAANEEPEAAEGSEASEEPTERPAPIKRVVKGATLEEALANGVAIANNINIEEKAMAEREEELRIGGQMKIEEILQEWEEKQKINAEAIEKQKAKDNERLQKEREAARKRQEAERLEVERKAAEAEAARKAAEAEAARKAAEAEAARKAAEEEAARKAAEEEAAIRKAAEEEAARKAAEEEAEEKVPSGATQRLPDDIMELVDQLESRVAQAEEDSDDIFDVEEELELTSSEEELPENMPKEEPDGFFDDGQEDFEEVDYEDGGDYEEAEFEDEADYEDEDDYEEAEFEDEADYEDEDDYEEAEFEDEDTFDKNDFFDEDFEVKDTPEEPLEIEEPSEEEIQRRIKKSKGGGVPFDTGFVVTGRYDLSATSEIGLKAGLTEEQKKLFSYFVPVRGMSEQIVEVLDNDRRAMREGTSKTGNLLVVGRKGSGKTVLAVDIVKAIQKQRNLRQGKVAIVTGESLNKKELTNIIQKLKGGAIIIEKAGKLNSRTIKELNHLMERKTGEMLFVLEDQRKPLERILAANPDFKKKFTSKLELPVFINDELVTFGQTYAKENGYKLDEMGILALYSRIDVMQREDHAVSVAEVKDIMDEAIAHSQKANVKHLARRVFGKSTDASDRIILKEEDFRI</sequence>
<feature type="repeat" description="TPR" evidence="1">
    <location>
        <begin position="62"/>
        <end position="95"/>
    </location>
</feature>
<feature type="compositionally biased region" description="Basic and acidic residues" evidence="2">
    <location>
        <begin position="203"/>
        <end position="214"/>
    </location>
</feature>
<evidence type="ECO:0000259" key="3">
    <source>
        <dbReference type="Pfam" id="PF00931"/>
    </source>
</evidence>
<feature type="compositionally biased region" description="Acidic residues" evidence="2">
    <location>
        <begin position="265"/>
        <end position="286"/>
    </location>
</feature>
<evidence type="ECO:0000256" key="2">
    <source>
        <dbReference type="SAM" id="MobiDB-lite"/>
    </source>
</evidence>
<feature type="compositionally biased region" description="Acidic residues" evidence="2">
    <location>
        <begin position="480"/>
        <end position="504"/>
    </location>
</feature>
<dbReference type="InterPro" id="IPR027417">
    <property type="entry name" value="P-loop_NTPase"/>
</dbReference>
<dbReference type="Proteomes" id="UP000824263">
    <property type="component" value="Unassembled WGS sequence"/>
</dbReference>
<evidence type="ECO:0000256" key="1">
    <source>
        <dbReference type="PROSITE-ProRule" id="PRU00339"/>
    </source>
</evidence>
<reference evidence="4" key="2">
    <citation type="submission" date="2021-04" db="EMBL/GenBank/DDBJ databases">
        <authorList>
            <person name="Gilroy R."/>
        </authorList>
    </citation>
    <scope>NUCLEOTIDE SEQUENCE</scope>
    <source>
        <strain evidence="4">ChiSxjej1B13-11762</strain>
    </source>
</reference>
<organism evidence="4 5">
    <name type="scientific">Candidatus Dorea gallistercoris</name>
    <dbReference type="NCBI Taxonomy" id="2838542"/>
    <lineage>
        <taxon>Bacteria</taxon>
        <taxon>Bacillati</taxon>
        <taxon>Bacillota</taxon>
        <taxon>Clostridia</taxon>
        <taxon>Lachnospirales</taxon>
        <taxon>Lachnospiraceae</taxon>
        <taxon>Dorea</taxon>
    </lineage>
</organism>
<name>A0A9D1R9K8_9FIRM</name>
<dbReference type="AlphaFoldDB" id="A0A9D1R9K8"/>
<dbReference type="EMBL" id="DXGF01000030">
    <property type="protein sequence ID" value="HIW83018.1"/>
    <property type="molecule type" value="Genomic_DNA"/>
</dbReference>
<keyword evidence="1" id="KW-0802">TPR repeat</keyword>
<dbReference type="GO" id="GO:0043531">
    <property type="term" value="F:ADP binding"/>
    <property type="evidence" value="ECO:0007669"/>
    <property type="project" value="InterPro"/>
</dbReference>
<proteinExistence type="predicted"/>
<feature type="compositionally biased region" description="Acidic residues" evidence="2">
    <location>
        <begin position="233"/>
        <end position="243"/>
    </location>
</feature>
<feature type="domain" description="NB-ARC" evidence="3">
    <location>
        <begin position="688"/>
        <end position="797"/>
    </location>
</feature>
<dbReference type="PROSITE" id="PS50005">
    <property type="entry name" value="TPR"/>
    <property type="match status" value="1"/>
</dbReference>
<dbReference type="SUPFAM" id="SSF52540">
    <property type="entry name" value="P-loop containing nucleoside triphosphate hydrolases"/>
    <property type="match status" value="2"/>
</dbReference>
<feature type="compositionally biased region" description="Basic and acidic residues" evidence="2">
    <location>
        <begin position="357"/>
        <end position="447"/>
    </location>
</feature>
<dbReference type="SUPFAM" id="SSF48452">
    <property type="entry name" value="TPR-like"/>
    <property type="match status" value="1"/>
</dbReference>
<comment type="caution">
    <text evidence="4">The sequence shown here is derived from an EMBL/GenBank/DDBJ whole genome shotgun (WGS) entry which is preliminary data.</text>
</comment>
<reference evidence="4" key="1">
    <citation type="journal article" date="2021" name="PeerJ">
        <title>Extensive microbial diversity within the chicken gut microbiome revealed by metagenomics and culture.</title>
        <authorList>
            <person name="Gilroy R."/>
            <person name="Ravi A."/>
            <person name="Getino M."/>
            <person name="Pursley I."/>
            <person name="Horton D.L."/>
            <person name="Alikhan N.F."/>
            <person name="Baker D."/>
            <person name="Gharbi K."/>
            <person name="Hall N."/>
            <person name="Watson M."/>
            <person name="Adriaenssens E.M."/>
            <person name="Foster-Nyarko E."/>
            <person name="Jarju S."/>
            <person name="Secka A."/>
            <person name="Antonio M."/>
            <person name="Oren A."/>
            <person name="Chaudhuri R.R."/>
            <person name="La Ragione R."/>
            <person name="Hildebrand F."/>
            <person name="Pallen M.J."/>
        </authorList>
    </citation>
    <scope>NUCLEOTIDE SEQUENCE</scope>
    <source>
        <strain evidence="4">ChiSxjej1B13-11762</strain>
    </source>
</reference>
<dbReference type="InterPro" id="IPR002182">
    <property type="entry name" value="NB-ARC"/>
</dbReference>
<evidence type="ECO:0000313" key="4">
    <source>
        <dbReference type="EMBL" id="HIW83018.1"/>
    </source>
</evidence>
<dbReference type="InterPro" id="IPR019734">
    <property type="entry name" value="TPR_rpt"/>
</dbReference>
<dbReference type="Gene3D" id="3.40.50.300">
    <property type="entry name" value="P-loop containing nucleotide triphosphate hydrolases"/>
    <property type="match status" value="1"/>
</dbReference>
<evidence type="ECO:0000313" key="5">
    <source>
        <dbReference type="Proteomes" id="UP000824263"/>
    </source>
</evidence>
<feature type="region of interest" description="Disordered" evidence="2">
    <location>
        <begin position="185"/>
        <end position="297"/>
    </location>
</feature>
<feature type="region of interest" description="Disordered" evidence="2">
    <location>
        <begin position="357"/>
        <end position="575"/>
    </location>
</feature>
<accession>A0A9D1R9K8</accession>
<dbReference type="InterPro" id="IPR011990">
    <property type="entry name" value="TPR-like_helical_dom_sf"/>
</dbReference>
<gene>
    <name evidence="4" type="ORF">H9873_01655</name>
</gene>
<feature type="compositionally biased region" description="Low complexity" evidence="2">
    <location>
        <begin position="244"/>
        <end position="253"/>
    </location>
</feature>
<feature type="compositionally biased region" description="Acidic residues" evidence="2">
    <location>
        <begin position="513"/>
        <end position="575"/>
    </location>
</feature>
<dbReference type="Gene3D" id="1.25.40.10">
    <property type="entry name" value="Tetratricopeptide repeat domain"/>
    <property type="match status" value="1"/>
</dbReference>